<dbReference type="EMBL" id="AP027141">
    <property type="protein sequence ID" value="BDV29451.1"/>
    <property type="molecule type" value="Genomic_DNA"/>
</dbReference>
<evidence type="ECO:0000313" key="2">
    <source>
        <dbReference type="EMBL" id="BDV29451.1"/>
    </source>
</evidence>
<dbReference type="SUPFAM" id="SSF159894">
    <property type="entry name" value="YgaC/TfoX-N like"/>
    <property type="match status" value="1"/>
</dbReference>
<protein>
    <recommendedName>
        <fullName evidence="4">TfoX N-terminal domain-containing protein</fullName>
    </recommendedName>
</protein>
<proteinExistence type="predicted"/>
<name>A0ABM8DV05_9MICO</name>
<gene>
    <name evidence="2" type="ORF">Microterr_01110</name>
</gene>
<evidence type="ECO:0008006" key="4">
    <source>
        <dbReference type="Google" id="ProtNLM"/>
    </source>
</evidence>
<evidence type="ECO:0000256" key="1">
    <source>
        <dbReference type="SAM" id="MobiDB-lite"/>
    </source>
</evidence>
<keyword evidence="3" id="KW-1185">Reference proteome</keyword>
<evidence type="ECO:0000313" key="3">
    <source>
        <dbReference type="Proteomes" id="UP001317779"/>
    </source>
</evidence>
<organism evidence="2 3">
    <name type="scientific">Microbacterium terricola</name>
    <dbReference type="NCBI Taxonomy" id="344163"/>
    <lineage>
        <taxon>Bacteria</taxon>
        <taxon>Bacillati</taxon>
        <taxon>Actinomycetota</taxon>
        <taxon>Actinomycetes</taxon>
        <taxon>Micrococcales</taxon>
        <taxon>Microbacteriaceae</taxon>
        <taxon>Microbacterium</taxon>
    </lineage>
</organism>
<accession>A0ABM8DV05</accession>
<sequence length="136" mass="14644">MREGQGPLGRGILTGMADDAPAVDDGERGSRLLAHEIFDPVAAEYLPREGVDIGPMFGSEGLRIRGKVFAFVGYRGALVVKVPAARADELVAAGEVERMVIRDRTLREWIVVGPDRAVAWPPLTAEAFAYVDAITP</sequence>
<feature type="region of interest" description="Disordered" evidence="1">
    <location>
        <begin position="1"/>
        <end position="20"/>
    </location>
</feature>
<reference evidence="2 3" key="1">
    <citation type="submission" date="2022-12" db="EMBL/GenBank/DDBJ databases">
        <title>Microbacterium terricola strain KV-448 chromosome, complete genome.</title>
        <authorList>
            <person name="Oshima T."/>
            <person name="Moriya T."/>
            <person name="Bessho Y."/>
        </authorList>
    </citation>
    <scope>NUCLEOTIDE SEQUENCE [LARGE SCALE GENOMIC DNA]</scope>
    <source>
        <strain evidence="2 3">KV-448</strain>
    </source>
</reference>
<dbReference type="Proteomes" id="UP001317779">
    <property type="component" value="Chromosome"/>
</dbReference>